<dbReference type="PROSITE" id="PS51677">
    <property type="entry name" value="NODB"/>
    <property type="match status" value="1"/>
</dbReference>
<evidence type="ECO:0000256" key="1">
    <source>
        <dbReference type="ARBA" id="ARBA00004613"/>
    </source>
</evidence>
<dbReference type="RefSeq" id="WP_068843850.1">
    <property type="nucleotide sequence ID" value="NZ_FRBT01000004.1"/>
</dbReference>
<dbReference type="Proteomes" id="UP000184028">
    <property type="component" value="Unassembled WGS sequence"/>
</dbReference>
<dbReference type="CDD" id="cd10918">
    <property type="entry name" value="CE4_NodB_like_5s_6s"/>
    <property type="match status" value="1"/>
</dbReference>
<dbReference type="InterPro" id="IPR011330">
    <property type="entry name" value="Glyco_hydro/deAcase_b/a-brl"/>
</dbReference>
<dbReference type="InterPro" id="IPR002509">
    <property type="entry name" value="NODB_dom"/>
</dbReference>
<dbReference type="EMBL" id="FRBT01000004">
    <property type="protein sequence ID" value="SHM18189.1"/>
    <property type="molecule type" value="Genomic_DNA"/>
</dbReference>
<comment type="subcellular location">
    <subcellularLocation>
        <location evidence="1">Secreted</location>
    </subcellularLocation>
</comment>
<evidence type="ECO:0000313" key="4">
    <source>
        <dbReference type="EMBL" id="SHM18189.1"/>
    </source>
</evidence>
<keyword evidence="2" id="KW-0732">Signal</keyword>
<proteinExistence type="predicted"/>
<evidence type="ECO:0000256" key="2">
    <source>
        <dbReference type="ARBA" id="ARBA00022729"/>
    </source>
</evidence>
<feature type="domain" description="NodB homology" evidence="3">
    <location>
        <begin position="77"/>
        <end position="313"/>
    </location>
</feature>
<accession>A0A1M7GQM4</accession>
<reference evidence="5" key="1">
    <citation type="submission" date="2016-11" db="EMBL/GenBank/DDBJ databases">
        <authorList>
            <person name="Varghese N."/>
            <person name="Submissions S."/>
        </authorList>
    </citation>
    <scope>NUCLEOTIDE SEQUENCE [LARGE SCALE GENOMIC DNA]</scope>
    <source>
        <strain evidence="5">DSM 24724</strain>
    </source>
</reference>
<name>A0A1M7GQM4_9FLAO</name>
<dbReference type="SUPFAM" id="SSF88713">
    <property type="entry name" value="Glycoside hydrolase/deacetylase"/>
    <property type="match status" value="1"/>
</dbReference>
<dbReference type="InterPro" id="IPR051398">
    <property type="entry name" value="Polysacch_Deacetylase"/>
</dbReference>
<dbReference type="PANTHER" id="PTHR34216:SF3">
    <property type="entry name" value="POLY-BETA-1,6-N-ACETYL-D-GLUCOSAMINE N-DEACETYLASE"/>
    <property type="match status" value="1"/>
</dbReference>
<sequence>MKSKLKRIYYKFNKFKNWLLSGKPVLVAMYHRTSNEVRNELQYLTVDLASFEKQLCYFKENYQILRLSDDWSSLKKTGIVITFDDGYADNLLNALPILEKYQIPATIFVTTLNINTKKEFWWDRFVFDYTYCDHFFYFPDVKEKVSKYTHSFNDINKLLDKLSNEEKEIWFLNFESLNKIPFRDSEDFRSLSNDELKRLSDHPLIDIGIHTHNHYALKNLSYEEQKKELHFSIEKLDKLITKSVKYLALPHGSYNESTLRVIEESDCLGMLLANNDYSNHKNKLGKKINRILIPNIKDKELIKYMNRFNFKIW</sequence>
<evidence type="ECO:0000259" key="3">
    <source>
        <dbReference type="PROSITE" id="PS51677"/>
    </source>
</evidence>
<dbReference type="OrthoDB" id="9778320at2"/>
<dbReference type="GO" id="GO:0016810">
    <property type="term" value="F:hydrolase activity, acting on carbon-nitrogen (but not peptide) bonds"/>
    <property type="evidence" value="ECO:0007669"/>
    <property type="project" value="InterPro"/>
</dbReference>
<dbReference type="STRING" id="946677.SAMN05444484_104294"/>
<organism evidence="4 5">
    <name type="scientific">Flavobacterium chilense</name>
    <dbReference type="NCBI Taxonomy" id="946677"/>
    <lineage>
        <taxon>Bacteria</taxon>
        <taxon>Pseudomonadati</taxon>
        <taxon>Bacteroidota</taxon>
        <taxon>Flavobacteriia</taxon>
        <taxon>Flavobacteriales</taxon>
        <taxon>Flavobacteriaceae</taxon>
        <taxon>Flavobacterium</taxon>
    </lineage>
</organism>
<protein>
    <submittedName>
        <fullName evidence="4">Polysaccharide deacetylase</fullName>
    </submittedName>
</protein>
<dbReference type="GO" id="GO:0005576">
    <property type="term" value="C:extracellular region"/>
    <property type="evidence" value="ECO:0007669"/>
    <property type="project" value="UniProtKB-SubCell"/>
</dbReference>
<gene>
    <name evidence="4" type="ORF">SAMN05444484_104294</name>
</gene>
<dbReference type="Gene3D" id="3.20.20.370">
    <property type="entry name" value="Glycoside hydrolase/deacetylase"/>
    <property type="match status" value="1"/>
</dbReference>
<evidence type="ECO:0000313" key="5">
    <source>
        <dbReference type="Proteomes" id="UP000184028"/>
    </source>
</evidence>
<dbReference type="Pfam" id="PF01522">
    <property type="entry name" value="Polysacc_deac_1"/>
    <property type="match status" value="1"/>
</dbReference>
<dbReference type="AlphaFoldDB" id="A0A1M7GQM4"/>
<keyword evidence="5" id="KW-1185">Reference proteome</keyword>
<dbReference type="PANTHER" id="PTHR34216">
    <property type="match status" value="1"/>
</dbReference>
<dbReference type="GO" id="GO:0005975">
    <property type="term" value="P:carbohydrate metabolic process"/>
    <property type="evidence" value="ECO:0007669"/>
    <property type="project" value="InterPro"/>
</dbReference>